<protein>
    <submittedName>
        <fullName evidence="8">MFS transporter</fullName>
    </submittedName>
</protein>
<keyword evidence="2" id="KW-1003">Cell membrane</keyword>
<keyword evidence="5 6" id="KW-0472">Membrane</keyword>
<evidence type="ECO:0000256" key="1">
    <source>
        <dbReference type="ARBA" id="ARBA00004651"/>
    </source>
</evidence>
<evidence type="ECO:0000256" key="4">
    <source>
        <dbReference type="ARBA" id="ARBA00022989"/>
    </source>
</evidence>
<dbReference type="Proteomes" id="UP000484015">
    <property type="component" value="Unassembled WGS sequence"/>
</dbReference>
<keyword evidence="4 6" id="KW-1133">Transmembrane helix</keyword>
<dbReference type="Gene3D" id="1.20.1250.20">
    <property type="entry name" value="MFS general substrate transporter like domains"/>
    <property type="match status" value="1"/>
</dbReference>
<dbReference type="AlphaFoldDB" id="A0A6L6QA19"/>
<dbReference type="PROSITE" id="PS50850">
    <property type="entry name" value="MFS"/>
    <property type="match status" value="1"/>
</dbReference>
<evidence type="ECO:0000256" key="5">
    <source>
        <dbReference type="ARBA" id="ARBA00023136"/>
    </source>
</evidence>
<evidence type="ECO:0000259" key="7">
    <source>
        <dbReference type="PROSITE" id="PS50850"/>
    </source>
</evidence>
<dbReference type="PANTHER" id="PTHR23513:SF6">
    <property type="entry name" value="MAJOR FACILITATOR SUPERFAMILY ASSOCIATED DOMAIN-CONTAINING PROTEIN"/>
    <property type="match status" value="1"/>
</dbReference>
<dbReference type="SUPFAM" id="SSF103473">
    <property type="entry name" value="MFS general substrate transporter"/>
    <property type="match status" value="1"/>
</dbReference>
<feature type="transmembrane region" description="Helical" evidence="6">
    <location>
        <begin position="68"/>
        <end position="90"/>
    </location>
</feature>
<evidence type="ECO:0000313" key="9">
    <source>
        <dbReference type="Proteomes" id="UP000484015"/>
    </source>
</evidence>
<feature type="non-terminal residue" evidence="8">
    <location>
        <position position="171"/>
    </location>
</feature>
<comment type="subcellular location">
    <subcellularLocation>
        <location evidence="1">Cell membrane</location>
        <topology evidence="1">Multi-pass membrane protein</topology>
    </subcellularLocation>
</comment>
<dbReference type="Pfam" id="PF07690">
    <property type="entry name" value="MFS_1"/>
    <property type="match status" value="1"/>
</dbReference>
<reference evidence="8 9" key="1">
    <citation type="submission" date="2019-11" db="EMBL/GenBank/DDBJ databases">
        <title>Type strains purchased from KCTC, JCM and DSMZ.</title>
        <authorList>
            <person name="Lu H."/>
        </authorList>
    </citation>
    <scope>NUCLEOTIDE SEQUENCE [LARGE SCALE GENOMIC DNA]</scope>
    <source>
        <strain evidence="8 9">KCTC 42409</strain>
    </source>
</reference>
<sequence>MRTFYTVLTGQLLSALATATSTCALNWWIYQSSGSVSRYALAFFFTALPGLLLAPLAGVLADRYPRRNVLLASTLLSASVAAAMLSLLEAGRLSPIWIYGGMCVQSCCLALHLPAFQALARQLTPPGRLGRSAGLLQLAEGCSQTLAPGAAGLLTPAFGLRAPLLLALGAG</sequence>
<name>A0A6L6QA19_9BURK</name>
<dbReference type="RefSeq" id="WP_155442641.1">
    <property type="nucleotide sequence ID" value="NZ_WNLA01000052.1"/>
</dbReference>
<dbReference type="EMBL" id="WNLA01000052">
    <property type="protein sequence ID" value="MTW06309.1"/>
    <property type="molecule type" value="Genomic_DNA"/>
</dbReference>
<feature type="transmembrane region" description="Helical" evidence="6">
    <location>
        <begin position="39"/>
        <end position="61"/>
    </location>
</feature>
<dbReference type="InterPro" id="IPR011701">
    <property type="entry name" value="MFS"/>
</dbReference>
<accession>A0A6L6QA19</accession>
<dbReference type="InterPro" id="IPR020846">
    <property type="entry name" value="MFS_dom"/>
</dbReference>
<feature type="domain" description="Major facilitator superfamily (MFS) profile" evidence="7">
    <location>
        <begin position="3"/>
        <end position="171"/>
    </location>
</feature>
<dbReference type="InterPro" id="IPR036259">
    <property type="entry name" value="MFS_trans_sf"/>
</dbReference>
<dbReference type="PANTHER" id="PTHR23513">
    <property type="entry name" value="INTEGRAL MEMBRANE EFFLUX PROTEIN-RELATED"/>
    <property type="match status" value="1"/>
</dbReference>
<evidence type="ECO:0000256" key="3">
    <source>
        <dbReference type="ARBA" id="ARBA00022692"/>
    </source>
</evidence>
<organism evidence="8 9">
    <name type="scientific">Pseudoduganella ginsengisoli</name>
    <dbReference type="NCBI Taxonomy" id="1462440"/>
    <lineage>
        <taxon>Bacteria</taxon>
        <taxon>Pseudomonadati</taxon>
        <taxon>Pseudomonadota</taxon>
        <taxon>Betaproteobacteria</taxon>
        <taxon>Burkholderiales</taxon>
        <taxon>Oxalobacteraceae</taxon>
        <taxon>Telluria group</taxon>
        <taxon>Pseudoduganella</taxon>
    </lineage>
</organism>
<keyword evidence="9" id="KW-1185">Reference proteome</keyword>
<proteinExistence type="predicted"/>
<evidence type="ECO:0000256" key="6">
    <source>
        <dbReference type="SAM" id="Phobius"/>
    </source>
</evidence>
<keyword evidence="3 6" id="KW-0812">Transmembrane</keyword>
<evidence type="ECO:0000256" key="2">
    <source>
        <dbReference type="ARBA" id="ARBA00022475"/>
    </source>
</evidence>
<dbReference type="GO" id="GO:0005886">
    <property type="term" value="C:plasma membrane"/>
    <property type="evidence" value="ECO:0007669"/>
    <property type="project" value="UniProtKB-SubCell"/>
</dbReference>
<comment type="caution">
    <text evidence="8">The sequence shown here is derived from an EMBL/GenBank/DDBJ whole genome shotgun (WGS) entry which is preliminary data.</text>
</comment>
<gene>
    <name evidence="8" type="ORF">GM668_29975</name>
</gene>
<dbReference type="GO" id="GO:0022857">
    <property type="term" value="F:transmembrane transporter activity"/>
    <property type="evidence" value="ECO:0007669"/>
    <property type="project" value="InterPro"/>
</dbReference>
<evidence type="ECO:0000313" key="8">
    <source>
        <dbReference type="EMBL" id="MTW06309.1"/>
    </source>
</evidence>